<accession>K2N9R5</accession>
<keyword evidence="2" id="KW-1003">Cell membrane</keyword>
<feature type="transmembrane region" description="Helical" evidence="7">
    <location>
        <begin position="341"/>
        <end position="360"/>
    </location>
</feature>
<dbReference type="PANTHER" id="PTHR33362">
    <property type="entry name" value="SIALIC ACID TRAP TRANSPORTER PERMEASE PROTEIN SIAT-RELATED"/>
    <property type="match status" value="1"/>
</dbReference>
<evidence type="ECO:0000256" key="1">
    <source>
        <dbReference type="ARBA" id="ARBA00004429"/>
    </source>
</evidence>
<comment type="function">
    <text evidence="7">Part of the tripartite ATP-independent periplasmic (TRAP) transport system.</text>
</comment>
<feature type="transmembrane region" description="Helical" evidence="7">
    <location>
        <begin position="63"/>
        <end position="81"/>
    </location>
</feature>
<reference evidence="9 10" key="1">
    <citation type="journal article" date="2012" name="J. Bacteriol.">
        <title>Genome Sequence of Nitratireductor pacificus Type Strain pht-3B.</title>
        <authorList>
            <person name="Lai Q."/>
            <person name="Li G."/>
            <person name="Shao Z."/>
        </authorList>
    </citation>
    <scope>NUCLEOTIDE SEQUENCE [LARGE SCALE GENOMIC DNA]</scope>
    <source>
        <strain evidence="10">pht-3B</strain>
    </source>
</reference>
<comment type="caution">
    <text evidence="9">The sequence shown here is derived from an EMBL/GenBank/DDBJ whole genome shotgun (WGS) entry which is preliminary data.</text>
</comment>
<evidence type="ECO:0000256" key="4">
    <source>
        <dbReference type="ARBA" id="ARBA00022692"/>
    </source>
</evidence>
<dbReference type="InterPro" id="IPR004681">
    <property type="entry name" value="TRAP_DctM"/>
</dbReference>
<feature type="transmembrane region" description="Helical" evidence="7">
    <location>
        <begin position="221"/>
        <end position="243"/>
    </location>
</feature>
<dbReference type="GO" id="GO:0005886">
    <property type="term" value="C:plasma membrane"/>
    <property type="evidence" value="ECO:0007669"/>
    <property type="project" value="UniProtKB-SubCell"/>
</dbReference>
<dbReference type="PATRIC" id="fig|391937.3.peg.175"/>
<keyword evidence="5 7" id="KW-1133">Transmembrane helix</keyword>
<dbReference type="STRING" id="391937.NA2_00855"/>
<evidence type="ECO:0000313" key="10">
    <source>
        <dbReference type="Proteomes" id="UP000006786"/>
    </source>
</evidence>
<keyword evidence="6 7" id="KW-0472">Membrane</keyword>
<feature type="transmembrane region" description="Helical" evidence="7">
    <location>
        <begin position="279"/>
        <end position="301"/>
    </location>
</feature>
<evidence type="ECO:0000256" key="7">
    <source>
        <dbReference type="RuleBase" id="RU369079"/>
    </source>
</evidence>
<keyword evidence="10" id="KW-1185">Reference proteome</keyword>
<dbReference type="AlphaFoldDB" id="K2N9R5"/>
<dbReference type="GO" id="GO:0022857">
    <property type="term" value="F:transmembrane transporter activity"/>
    <property type="evidence" value="ECO:0007669"/>
    <property type="project" value="UniProtKB-UniRule"/>
</dbReference>
<dbReference type="PANTHER" id="PTHR33362:SF5">
    <property type="entry name" value="C4-DICARBOXYLATE TRAP TRANSPORTER LARGE PERMEASE PROTEIN DCTM"/>
    <property type="match status" value="1"/>
</dbReference>
<sequence>MMPNEIYGLLGIVGLAVLLILRVPVALAIGMVGFVGIAALSGVNTAFYMASSEAFATVTQYELVVIPLFVLMGNIASASGLSRDLYDAAFAWIGRLRGGLASATVIGCAGFSALSGSSIASAVTMGRVALPQMKRFSYSDALATGSVAAGGTLGILIPPSTGFIIYATLTEQSIGRLFMAGILPGILLTALFVVAIYIVTSIRPADGPAGEPFTLRESIRAGLRASLIGGIIVITIGGIYLGFFTPAEAAGIGAILTLFVSFFRGRLSLAQWKDVLMQTVRTTSMVFLILVGANIFAPFLALSDLPHFISQGLTALDVGPYGVLFLILAAYIILGTFLEGLSLLVITLPIVFPAIIAAGFDPIWFGVIAVIVLEMGLISPPVGLNVFVVASIADKVPLSTVFRGVIPFWIAMAVCTVLLILFPSIALYIPQTMMGN</sequence>
<feature type="domain" description="TRAP C4-dicarboxylate transport system permease DctM subunit" evidence="8">
    <location>
        <begin position="12"/>
        <end position="425"/>
    </location>
</feature>
<keyword evidence="3 7" id="KW-0997">Cell inner membrane</keyword>
<feature type="transmembrane region" description="Helical" evidence="7">
    <location>
        <begin position="177"/>
        <end position="200"/>
    </location>
</feature>
<keyword evidence="4 7" id="KW-0812">Transmembrane</keyword>
<dbReference type="EMBL" id="AMRM01000001">
    <property type="protein sequence ID" value="EKF20883.1"/>
    <property type="molecule type" value="Genomic_DNA"/>
</dbReference>
<name>K2N9R5_9HYPH</name>
<dbReference type="Pfam" id="PF06808">
    <property type="entry name" value="DctM"/>
    <property type="match status" value="1"/>
</dbReference>
<dbReference type="RefSeq" id="WP_008593116.1">
    <property type="nucleotide sequence ID" value="NZ_AMRM01000001.1"/>
</dbReference>
<feature type="transmembrane region" description="Helical" evidence="7">
    <location>
        <begin position="366"/>
        <end position="393"/>
    </location>
</feature>
<feature type="transmembrane region" description="Helical" evidence="7">
    <location>
        <begin position="7"/>
        <end position="25"/>
    </location>
</feature>
<feature type="transmembrane region" description="Helical" evidence="7">
    <location>
        <begin position="31"/>
        <end position="51"/>
    </location>
</feature>
<evidence type="ECO:0000313" key="9">
    <source>
        <dbReference type="EMBL" id="EKF20883.1"/>
    </source>
</evidence>
<dbReference type="eggNOG" id="COG1593">
    <property type="taxonomic scope" value="Bacteria"/>
</dbReference>
<feature type="transmembrane region" description="Helical" evidence="7">
    <location>
        <begin position="405"/>
        <end position="429"/>
    </location>
</feature>
<comment type="subcellular location">
    <subcellularLocation>
        <location evidence="1 7">Cell inner membrane</location>
        <topology evidence="1 7">Multi-pass membrane protein</topology>
    </subcellularLocation>
</comment>
<organism evidence="9 10">
    <name type="scientific">Nitratireductor pacificus pht-3B</name>
    <dbReference type="NCBI Taxonomy" id="391937"/>
    <lineage>
        <taxon>Bacteria</taxon>
        <taxon>Pseudomonadati</taxon>
        <taxon>Pseudomonadota</taxon>
        <taxon>Alphaproteobacteria</taxon>
        <taxon>Hyphomicrobiales</taxon>
        <taxon>Phyllobacteriaceae</taxon>
        <taxon>Nitratireductor</taxon>
    </lineage>
</organism>
<dbReference type="InterPro" id="IPR010656">
    <property type="entry name" value="DctM"/>
</dbReference>
<evidence type="ECO:0000256" key="6">
    <source>
        <dbReference type="ARBA" id="ARBA00023136"/>
    </source>
</evidence>
<feature type="transmembrane region" description="Helical" evidence="7">
    <location>
        <begin position="136"/>
        <end position="157"/>
    </location>
</feature>
<comment type="subunit">
    <text evidence="7">The complex comprises the extracytoplasmic solute receptor protein and the two transmembrane proteins.</text>
</comment>
<feature type="transmembrane region" description="Helical" evidence="7">
    <location>
        <begin position="313"/>
        <end position="334"/>
    </location>
</feature>
<evidence type="ECO:0000256" key="2">
    <source>
        <dbReference type="ARBA" id="ARBA00022475"/>
    </source>
</evidence>
<keyword evidence="7" id="KW-0813">Transport</keyword>
<proteinExistence type="inferred from homology"/>
<dbReference type="Proteomes" id="UP000006786">
    <property type="component" value="Unassembled WGS sequence"/>
</dbReference>
<dbReference type="NCBIfam" id="TIGR00786">
    <property type="entry name" value="dctM"/>
    <property type="match status" value="1"/>
</dbReference>
<protein>
    <recommendedName>
        <fullName evidence="7">TRAP transporter large permease protein</fullName>
    </recommendedName>
</protein>
<comment type="similarity">
    <text evidence="7">Belongs to the TRAP transporter large permease family.</text>
</comment>
<dbReference type="PIRSF" id="PIRSF006066">
    <property type="entry name" value="HI0050"/>
    <property type="match status" value="1"/>
</dbReference>
<gene>
    <name evidence="9" type="ORF">NA2_00855</name>
</gene>
<feature type="transmembrane region" description="Helical" evidence="7">
    <location>
        <begin position="101"/>
        <end position="124"/>
    </location>
</feature>
<feature type="transmembrane region" description="Helical" evidence="7">
    <location>
        <begin position="249"/>
        <end position="267"/>
    </location>
</feature>
<evidence type="ECO:0000259" key="8">
    <source>
        <dbReference type="Pfam" id="PF06808"/>
    </source>
</evidence>
<evidence type="ECO:0000256" key="3">
    <source>
        <dbReference type="ARBA" id="ARBA00022519"/>
    </source>
</evidence>
<evidence type="ECO:0000256" key="5">
    <source>
        <dbReference type="ARBA" id="ARBA00022989"/>
    </source>
</evidence>